<dbReference type="PANTHER" id="PTHR10612:SF34">
    <property type="entry name" value="APOLIPOPROTEIN D"/>
    <property type="match status" value="1"/>
</dbReference>
<protein>
    <submittedName>
        <fullName evidence="4">Lipocalin family protein</fullName>
    </submittedName>
</protein>
<evidence type="ECO:0000259" key="3">
    <source>
        <dbReference type="Pfam" id="PF08212"/>
    </source>
</evidence>
<dbReference type="RefSeq" id="WP_378552370.1">
    <property type="nucleotide sequence ID" value="NZ_JBHSBA010000011.1"/>
</dbReference>
<dbReference type="PROSITE" id="PS00213">
    <property type="entry name" value="LIPOCALIN"/>
    <property type="match status" value="1"/>
</dbReference>
<evidence type="ECO:0000313" key="4">
    <source>
        <dbReference type="EMBL" id="MFC4127162.1"/>
    </source>
</evidence>
<gene>
    <name evidence="4" type="ORF">ACFOW8_19715</name>
</gene>
<dbReference type="SUPFAM" id="SSF50814">
    <property type="entry name" value="Lipocalins"/>
    <property type="match status" value="1"/>
</dbReference>
<evidence type="ECO:0000256" key="2">
    <source>
        <dbReference type="PIRNR" id="PIRNR036893"/>
    </source>
</evidence>
<sequence>MRIIGPTVSLRLTLVACAASAAAALSPATANAAPPAPVSSLDVDRYLGVWHQLAAVPAPFSLACAGDTTATYTRQDDGTVGVYNRCRTWSGGTDEIRGTATVTDPVTRAQLRVSFPGVPGQGGDAPNYIVTALGPDYSWAHVTDPSRLSGFVLSRTPSLDAATWADIDAAIVAAGQQPCLFLTTPTTGGRSDLTPLCAR</sequence>
<dbReference type="InterPro" id="IPR022271">
    <property type="entry name" value="Lipocalin_ApoD"/>
</dbReference>
<dbReference type="InterPro" id="IPR000566">
    <property type="entry name" value="Lipocln_cytosolic_FA-bd_dom"/>
</dbReference>
<dbReference type="EMBL" id="JBHSBA010000011">
    <property type="protein sequence ID" value="MFC4127162.1"/>
    <property type="molecule type" value="Genomic_DNA"/>
</dbReference>
<dbReference type="Gene3D" id="2.40.128.20">
    <property type="match status" value="1"/>
</dbReference>
<dbReference type="PIRSF" id="PIRSF036893">
    <property type="entry name" value="Lipocalin_ApoD"/>
    <property type="match status" value="1"/>
</dbReference>
<organism evidence="4 5">
    <name type="scientific">Nocardia rhizosphaerae</name>
    <dbReference type="NCBI Taxonomy" id="1691571"/>
    <lineage>
        <taxon>Bacteria</taxon>
        <taxon>Bacillati</taxon>
        <taxon>Actinomycetota</taxon>
        <taxon>Actinomycetes</taxon>
        <taxon>Mycobacteriales</taxon>
        <taxon>Nocardiaceae</taxon>
        <taxon>Nocardia</taxon>
    </lineage>
</organism>
<dbReference type="Proteomes" id="UP001595767">
    <property type="component" value="Unassembled WGS sequence"/>
</dbReference>
<comment type="caution">
    <text evidence="4">The sequence shown here is derived from an EMBL/GenBank/DDBJ whole genome shotgun (WGS) entry which is preliminary data.</text>
</comment>
<dbReference type="Pfam" id="PF08212">
    <property type="entry name" value="Lipocalin_2"/>
    <property type="match status" value="1"/>
</dbReference>
<comment type="similarity">
    <text evidence="1 2">Belongs to the calycin superfamily. Lipocalin family.</text>
</comment>
<dbReference type="PANTHER" id="PTHR10612">
    <property type="entry name" value="APOLIPOPROTEIN D"/>
    <property type="match status" value="1"/>
</dbReference>
<evidence type="ECO:0000256" key="1">
    <source>
        <dbReference type="ARBA" id="ARBA00006889"/>
    </source>
</evidence>
<dbReference type="InterPro" id="IPR047202">
    <property type="entry name" value="Lipocalin_Blc-like_dom"/>
</dbReference>
<keyword evidence="5" id="KW-1185">Reference proteome</keyword>
<feature type="signal peptide" evidence="2">
    <location>
        <begin position="1"/>
        <end position="32"/>
    </location>
</feature>
<dbReference type="InterPro" id="IPR012674">
    <property type="entry name" value="Calycin"/>
</dbReference>
<feature type="domain" description="Lipocalin/cytosolic fatty-acid binding" evidence="3">
    <location>
        <begin position="41"/>
        <end position="180"/>
    </location>
</feature>
<proteinExistence type="inferred from homology"/>
<dbReference type="InterPro" id="IPR022272">
    <property type="entry name" value="Lipocalin_CS"/>
</dbReference>
<dbReference type="CDD" id="cd19438">
    <property type="entry name" value="lipocalin_Blc-like"/>
    <property type="match status" value="1"/>
</dbReference>
<evidence type="ECO:0000313" key="5">
    <source>
        <dbReference type="Proteomes" id="UP001595767"/>
    </source>
</evidence>
<feature type="chain" id="PRO_5045015305" evidence="2">
    <location>
        <begin position="33"/>
        <end position="199"/>
    </location>
</feature>
<keyword evidence="2" id="KW-0732">Signal</keyword>
<accession>A0ABV8L8M0</accession>
<name>A0ABV8L8M0_9NOCA</name>
<reference evidence="5" key="1">
    <citation type="journal article" date="2019" name="Int. J. Syst. Evol. Microbiol.">
        <title>The Global Catalogue of Microorganisms (GCM) 10K type strain sequencing project: providing services to taxonomists for standard genome sequencing and annotation.</title>
        <authorList>
            <consortium name="The Broad Institute Genomics Platform"/>
            <consortium name="The Broad Institute Genome Sequencing Center for Infectious Disease"/>
            <person name="Wu L."/>
            <person name="Ma J."/>
        </authorList>
    </citation>
    <scope>NUCLEOTIDE SEQUENCE [LARGE SCALE GENOMIC DNA]</scope>
    <source>
        <strain evidence="5">CGMCC 4.7204</strain>
    </source>
</reference>